<organism evidence="3 4">
    <name type="scientific">Magallana gigas</name>
    <name type="common">Pacific oyster</name>
    <name type="synonym">Crassostrea gigas</name>
    <dbReference type="NCBI Taxonomy" id="29159"/>
    <lineage>
        <taxon>Eukaryota</taxon>
        <taxon>Metazoa</taxon>
        <taxon>Spiralia</taxon>
        <taxon>Lophotrochozoa</taxon>
        <taxon>Mollusca</taxon>
        <taxon>Bivalvia</taxon>
        <taxon>Autobranchia</taxon>
        <taxon>Pteriomorphia</taxon>
        <taxon>Ostreida</taxon>
        <taxon>Ostreoidea</taxon>
        <taxon>Ostreidae</taxon>
        <taxon>Magallana</taxon>
    </lineage>
</organism>
<dbReference type="Proteomes" id="UP000005408">
    <property type="component" value="Unassembled WGS sequence"/>
</dbReference>
<proteinExistence type="predicted"/>
<accession>A0A8W8N0H6</accession>
<sequence length="193" mass="21024">MSEDNKDSKRRLSSDGSTPKPDTKSAKTGRGANGGQVGSFKNTPPPAHSNTAQPAWVDQLVIRIAELDAKMSKIDKVSTDLTALCDCIENIQTRVGNLEKFTGHLGNSMGGIKKSQTSLKGDVEETVKEIRELMIANKQLQGQITDLQARNNIDRAHRIGRFYMGETGDTINTEAGRDDPEDDKPAEILTEDA</sequence>
<evidence type="ECO:0000313" key="3">
    <source>
        <dbReference type="EnsemblMetazoa" id="G3863.1:cds"/>
    </source>
</evidence>
<feature type="region of interest" description="Disordered" evidence="2">
    <location>
        <begin position="1"/>
        <end position="52"/>
    </location>
</feature>
<reference evidence="3" key="1">
    <citation type="submission" date="2022-08" db="UniProtKB">
        <authorList>
            <consortium name="EnsemblMetazoa"/>
        </authorList>
    </citation>
    <scope>IDENTIFICATION</scope>
    <source>
        <strain evidence="3">05x7-T-G4-1.051#20</strain>
    </source>
</reference>
<feature type="compositionally biased region" description="Basic and acidic residues" evidence="2">
    <location>
        <begin position="175"/>
        <end position="186"/>
    </location>
</feature>
<name>A0A8W8N0H6_MAGGI</name>
<feature type="region of interest" description="Disordered" evidence="2">
    <location>
        <begin position="167"/>
        <end position="193"/>
    </location>
</feature>
<dbReference type="EnsemblMetazoa" id="G3863.1">
    <property type="protein sequence ID" value="G3863.1:cds"/>
    <property type="gene ID" value="G3863"/>
</dbReference>
<feature type="coiled-coil region" evidence="1">
    <location>
        <begin position="123"/>
        <end position="150"/>
    </location>
</feature>
<protein>
    <submittedName>
        <fullName evidence="3">Uncharacterized protein</fullName>
    </submittedName>
</protein>
<feature type="compositionally biased region" description="Basic and acidic residues" evidence="2">
    <location>
        <begin position="1"/>
        <end position="13"/>
    </location>
</feature>
<evidence type="ECO:0000256" key="2">
    <source>
        <dbReference type="SAM" id="MobiDB-lite"/>
    </source>
</evidence>
<dbReference type="AlphaFoldDB" id="A0A8W8N0H6"/>
<evidence type="ECO:0000256" key="1">
    <source>
        <dbReference type="SAM" id="Coils"/>
    </source>
</evidence>
<keyword evidence="1" id="KW-0175">Coiled coil</keyword>
<evidence type="ECO:0000313" key="4">
    <source>
        <dbReference type="Proteomes" id="UP000005408"/>
    </source>
</evidence>
<keyword evidence="4" id="KW-1185">Reference proteome</keyword>